<dbReference type="EMBL" id="AJIL01000443">
    <property type="protein sequence ID" value="KNE89213.1"/>
    <property type="molecule type" value="Genomic_DNA"/>
</dbReference>
<comment type="caution">
    <text evidence="2">The sequence shown here is derived from an EMBL/GenBank/DDBJ whole genome shotgun (WGS) entry which is preliminary data.</text>
</comment>
<evidence type="ECO:0000313" key="3">
    <source>
        <dbReference type="Proteomes" id="UP000054564"/>
    </source>
</evidence>
<accession>A0A0L0UQA4</accession>
<gene>
    <name evidence="2" type="ORF">PSTG_17326</name>
</gene>
<keyword evidence="3" id="KW-1185">Reference proteome</keyword>
<name>A0A0L0UQA4_9BASI</name>
<protein>
    <submittedName>
        <fullName evidence="2">Uncharacterized protein</fullName>
    </submittedName>
</protein>
<dbReference type="AlphaFoldDB" id="A0A0L0UQA4"/>
<feature type="compositionally biased region" description="Basic and acidic residues" evidence="1">
    <location>
        <begin position="50"/>
        <end position="69"/>
    </location>
</feature>
<proteinExistence type="predicted"/>
<reference evidence="3" key="1">
    <citation type="submission" date="2014-03" db="EMBL/GenBank/DDBJ databases">
        <title>The Genome Sequence of Puccinia striiformis f. sp. tritici PST-78.</title>
        <authorList>
            <consortium name="The Broad Institute Genome Sequencing Platform"/>
            <person name="Cuomo C."/>
            <person name="Hulbert S."/>
            <person name="Chen X."/>
            <person name="Walker B."/>
            <person name="Young S.K."/>
            <person name="Zeng Q."/>
            <person name="Gargeya S."/>
            <person name="Fitzgerald M."/>
            <person name="Haas B."/>
            <person name="Abouelleil A."/>
            <person name="Alvarado L."/>
            <person name="Arachchi H.M."/>
            <person name="Berlin A.M."/>
            <person name="Chapman S.B."/>
            <person name="Goldberg J."/>
            <person name="Griggs A."/>
            <person name="Gujja S."/>
            <person name="Hansen M."/>
            <person name="Howarth C."/>
            <person name="Imamovic A."/>
            <person name="Larimer J."/>
            <person name="McCowan C."/>
            <person name="Montmayeur A."/>
            <person name="Murphy C."/>
            <person name="Neiman D."/>
            <person name="Pearson M."/>
            <person name="Priest M."/>
            <person name="Roberts A."/>
            <person name="Saif S."/>
            <person name="Shea T."/>
            <person name="Sisk P."/>
            <person name="Sykes S."/>
            <person name="Wortman J."/>
            <person name="Nusbaum C."/>
            <person name="Birren B."/>
        </authorList>
    </citation>
    <scope>NUCLEOTIDE SEQUENCE [LARGE SCALE GENOMIC DNA]</scope>
    <source>
        <strain evidence="3">race PST-78</strain>
    </source>
</reference>
<evidence type="ECO:0000313" key="2">
    <source>
        <dbReference type="EMBL" id="KNE89213.1"/>
    </source>
</evidence>
<evidence type="ECO:0000256" key="1">
    <source>
        <dbReference type="SAM" id="MobiDB-lite"/>
    </source>
</evidence>
<feature type="region of interest" description="Disordered" evidence="1">
    <location>
        <begin position="50"/>
        <end position="95"/>
    </location>
</feature>
<organism evidence="2 3">
    <name type="scientific">Puccinia striiformis f. sp. tritici PST-78</name>
    <dbReference type="NCBI Taxonomy" id="1165861"/>
    <lineage>
        <taxon>Eukaryota</taxon>
        <taxon>Fungi</taxon>
        <taxon>Dikarya</taxon>
        <taxon>Basidiomycota</taxon>
        <taxon>Pucciniomycotina</taxon>
        <taxon>Pucciniomycetes</taxon>
        <taxon>Pucciniales</taxon>
        <taxon>Pucciniaceae</taxon>
        <taxon>Puccinia</taxon>
    </lineage>
</organism>
<sequence length="143" mass="16058">MFDAWSLVPLHQKTGPGPSLEVRYSQIKIEANADPLKLLDQISTNHKDIVLKERSGNVEPAQPERKEPEINYNICSHSEPGTKPTEENSPNQKSLPSKFLNRVSLILINKDPRSIITLYLSEEAPINSFVTVYCLLLGTYSIV</sequence>
<dbReference type="Proteomes" id="UP000054564">
    <property type="component" value="Unassembled WGS sequence"/>
</dbReference>